<dbReference type="InterPro" id="IPR036264">
    <property type="entry name" value="Bact_exopeptidase_dim_dom"/>
</dbReference>
<dbReference type="GO" id="GO:0043605">
    <property type="term" value="P:amide catabolic process"/>
    <property type="evidence" value="ECO:0007669"/>
    <property type="project" value="TreeGrafter"/>
</dbReference>
<evidence type="ECO:0000256" key="9">
    <source>
        <dbReference type="ARBA" id="ARBA00047567"/>
    </source>
</evidence>
<dbReference type="GO" id="GO:0043604">
    <property type="term" value="P:amide biosynthetic process"/>
    <property type="evidence" value="ECO:0007669"/>
    <property type="project" value="TreeGrafter"/>
</dbReference>
<keyword evidence="28" id="KW-1185">Reference proteome</keyword>
<dbReference type="Gene3D" id="3.30.70.360">
    <property type="match status" value="1"/>
</dbReference>
<dbReference type="Proteomes" id="UP001054837">
    <property type="component" value="Unassembled WGS sequence"/>
</dbReference>
<comment type="caution">
    <text evidence="27">The sequence shown here is derived from an EMBL/GenBank/DDBJ whole genome shotgun (WGS) entry which is preliminary data.</text>
</comment>
<evidence type="ECO:0000256" key="11">
    <source>
        <dbReference type="ARBA" id="ARBA00047866"/>
    </source>
</evidence>
<evidence type="ECO:0000256" key="3">
    <source>
        <dbReference type="ARBA" id="ARBA00022670"/>
    </source>
</evidence>
<comment type="catalytic activity">
    <reaction evidence="15">
        <text>N-(9Z-octadecenoyl)-L-asparagine + H2O = L-asparagine + (9Z)-octadecenoate</text>
        <dbReference type="Rhea" id="RHEA:64136"/>
        <dbReference type="ChEBI" id="CHEBI:15377"/>
        <dbReference type="ChEBI" id="CHEBI:30823"/>
        <dbReference type="ChEBI" id="CHEBI:58048"/>
        <dbReference type="ChEBI" id="CHEBI:149730"/>
    </reaction>
    <physiologicalReaction direction="left-to-right" evidence="15">
        <dbReference type="Rhea" id="RHEA:64137"/>
    </physiologicalReaction>
</comment>
<dbReference type="AlphaFoldDB" id="A0AAV4QZ03"/>
<dbReference type="GO" id="GO:0004046">
    <property type="term" value="F:aminoacylase activity"/>
    <property type="evidence" value="ECO:0007669"/>
    <property type="project" value="UniProtKB-EC"/>
</dbReference>
<evidence type="ECO:0000256" key="13">
    <source>
        <dbReference type="ARBA" id="ARBA00047879"/>
    </source>
</evidence>
<dbReference type="InterPro" id="IPR047177">
    <property type="entry name" value="Pept_M20A"/>
</dbReference>
<evidence type="ECO:0000256" key="21">
    <source>
        <dbReference type="ARBA" id="ARBA00048827"/>
    </source>
</evidence>
<evidence type="ECO:0000256" key="10">
    <source>
        <dbReference type="ARBA" id="ARBA00047723"/>
    </source>
</evidence>
<reference evidence="27 28" key="1">
    <citation type="submission" date="2021-06" db="EMBL/GenBank/DDBJ databases">
        <title>Caerostris darwini draft genome.</title>
        <authorList>
            <person name="Kono N."/>
            <person name="Arakawa K."/>
        </authorList>
    </citation>
    <scope>NUCLEOTIDE SEQUENCE [LARGE SCALE GENOMIC DNA]</scope>
</reference>
<evidence type="ECO:0000256" key="2">
    <source>
        <dbReference type="ARBA" id="ARBA00006247"/>
    </source>
</evidence>
<comment type="catalytic activity">
    <reaction evidence="11">
        <text>N-(9Z-octadecenoyl)-L-tyrosine + H2O = L-tyrosine + (9Z)-octadecenoate</text>
        <dbReference type="Rhea" id="RHEA:64184"/>
        <dbReference type="ChEBI" id="CHEBI:15377"/>
        <dbReference type="ChEBI" id="CHEBI:30823"/>
        <dbReference type="ChEBI" id="CHEBI:58315"/>
        <dbReference type="ChEBI" id="CHEBI:149734"/>
    </reaction>
    <physiologicalReaction direction="left-to-right" evidence="11">
        <dbReference type="Rhea" id="RHEA:64185"/>
    </physiologicalReaction>
</comment>
<comment type="catalytic activity">
    <reaction evidence="21">
        <text>N-(9Z-octadecenoyl)-L-leucine + H2O = L-leucine + (9Z)-octadecenoate</text>
        <dbReference type="Rhea" id="RHEA:51360"/>
        <dbReference type="ChEBI" id="CHEBI:15377"/>
        <dbReference type="ChEBI" id="CHEBI:30823"/>
        <dbReference type="ChEBI" id="CHEBI:57427"/>
        <dbReference type="ChEBI" id="CHEBI:134035"/>
    </reaction>
    <physiologicalReaction direction="left-to-right" evidence="21">
        <dbReference type="Rhea" id="RHEA:51361"/>
    </physiologicalReaction>
    <physiologicalReaction direction="right-to-left" evidence="21">
        <dbReference type="Rhea" id="RHEA:51362"/>
    </physiologicalReaction>
</comment>
<comment type="catalytic activity">
    <reaction evidence="20">
        <text>N-(9Z-octadecenoyl)-L-tryptophan + H2O = L-tryptophan + (9Z)-octadecenoate</text>
        <dbReference type="Rhea" id="RHEA:64176"/>
        <dbReference type="ChEBI" id="CHEBI:15377"/>
        <dbReference type="ChEBI" id="CHEBI:30823"/>
        <dbReference type="ChEBI" id="CHEBI:57912"/>
        <dbReference type="ChEBI" id="CHEBI:149733"/>
    </reaction>
    <physiologicalReaction direction="left-to-right" evidence="20">
        <dbReference type="Rhea" id="RHEA:64177"/>
    </physiologicalReaction>
</comment>
<evidence type="ECO:0000256" key="19">
    <source>
        <dbReference type="ARBA" id="ARBA00048729"/>
    </source>
</evidence>
<dbReference type="Gene3D" id="3.40.630.10">
    <property type="entry name" value="Zn peptidases"/>
    <property type="match status" value="1"/>
</dbReference>
<evidence type="ECO:0000313" key="28">
    <source>
        <dbReference type="Proteomes" id="UP001054837"/>
    </source>
</evidence>
<dbReference type="InterPro" id="IPR002933">
    <property type="entry name" value="Peptidase_M20"/>
</dbReference>
<dbReference type="InterPro" id="IPR011650">
    <property type="entry name" value="Peptidase_M20_dimer"/>
</dbReference>
<protein>
    <recommendedName>
        <fullName evidence="26">Peptidase M20 dimerisation domain-containing protein</fullName>
    </recommendedName>
</protein>
<comment type="function">
    <text evidence="7">Secreted enzyme that regulates the endogenous N-fatty acyl amino acid (NAAs) tissue and circulating levels by functioning as a bidirectional NAA synthase/hydrolase. It condenses free fatty acids and free amino acids to generate NAAs and bidirectionally catalyzes the reverse hydrolysis reaction. Some of these NAAs stimulate oxidative metabolism via mitochondrial uncoupling, increasing energy expenditure in a UPC1-independent manner. Thereby, this secreted protein may indirectly regulate whole body energy expenditure. PM20D1 circulates in tight association with both low- and high-density (LDL and HDL,respectively) lipoprotein particles.</text>
</comment>
<keyword evidence="6" id="KW-0862">Zinc</keyword>
<name>A0AAV4QZ03_9ARAC</name>
<dbReference type="GO" id="GO:0008233">
    <property type="term" value="F:peptidase activity"/>
    <property type="evidence" value="ECO:0007669"/>
    <property type="project" value="UniProtKB-KW"/>
</dbReference>
<comment type="catalytic activity">
    <reaction evidence="9">
        <text>N-(4Z,7Z,10Z,13Z,16Z,19Z-docosahexaenoyl)-L-phenylalanine + H2O = (4Z,7Z,10Z,13Z,16Z,19Z)-docosahexaenoate + L-phenylalanine</text>
        <dbReference type="Rhea" id="RHEA:64132"/>
        <dbReference type="ChEBI" id="CHEBI:15377"/>
        <dbReference type="ChEBI" id="CHEBI:58095"/>
        <dbReference type="ChEBI" id="CHEBI:77016"/>
        <dbReference type="ChEBI" id="CHEBI:149701"/>
    </reaction>
    <physiologicalReaction direction="left-to-right" evidence="9">
        <dbReference type="Rhea" id="RHEA:64133"/>
    </physiologicalReaction>
</comment>
<keyword evidence="5" id="KW-0378">Hydrolase</keyword>
<dbReference type="GO" id="GO:0006520">
    <property type="term" value="P:amino acid metabolic process"/>
    <property type="evidence" value="ECO:0007669"/>
    <property type="project" value="TreeGrafter"/>
</dbReference>
<comment type="similarity">
    <text evidence="2">Belongs to the peptidase M20A family.</text>
</comment>
<evidence type="ECO:0000256" key="8">
    <source>
        <dbReference type="ARBA" id="ARBA00047450"/>
    </source>
</evidence>
<accession>A0AAV4QZ03</accession>
<comment type="catalytic activity">
    <reaction evidence="16">
        <text>N-(5Z,8Z,11Z,14Z)-eicosatetraenoyl-glycine + H2O = (5Z,8Z,11Z,14Z)-eicosatetraenoate + glycine</text>
        <dbReference type="Rhea" id="RHEA:64108"/>
        <dbReference type="ChEBI" id="CHEBI:15377"/>
        <dbReference type="ChEBI" id="CHEBI:32395"/>
        <dbReference type="ChEBI" id="CHEBI:57305"/>
        <dbReference type="ChEBI" id="CHEBI:59002"/>
    </reaction>
    <physiologicalReaction direction="left-to-right" evidence="16">
        <dbReference type="Rhea" id="RHEA:64109"/>
    </physiologicalReaction>
    <physiologicalReaction direction="right-to-left" evidence="16">
        <dbReference type="Rhea" id="RHEA:64110"/>
    </physiologicalReaction>
</comment>
<evidence type="ECO:0000256" key="1">
    <source>
        <dbReference type="ARBA" id="ARBA00004872"/>
    </source>
</evidence>
<evidence type="ECO:0000256" key="7">
    <source>
        <dbReference type="ARBA" id="ARBA00046147"/>
    </source>
</evidence>
<dbReference type="PANTHER" id="PTHR45962">
    <property type="entry name" value="N-FATTY-ACYL-AMINO ACID SYNTHASE/HYDROLASE PM20D1"/>
    <property type="match status" value="1"/>
</dbReference>
<evidence type="ECO:0000313" key="27">
    <source>
        <dbReference type="EMBL" id="GIY14715.1"/>
    </source>
</evidence>
<dbReference type="SUPFAM" id="SSF53187">
    <property type="entry name" value="Zn-dependent exopeptidases"/>
    <property type="match status" value="1"/>
</dbReference>
<feature type="domain" description="Peptidase M20 dimerisation" evidence="26">
    <location>
        <begin position="246"/>
        <end position="389"/>
    </location>
</feature>
<dbReference type="Pfam" id="PF01546">
    <property type="entry name" value="Peptidase_M20"/>
    <property type="match status" value="1"/>
</dbReference>
<evidence type="ECO:0000256" key="18">
    <source>
        <dbReference type="ARBA" id="ARBA00048597"/>
    </source>
</evidence>
<comment type="pathway">
    <text evidence="1">Lipid metabolism; fatty acid metabolism.</text>
</comment>
<comment type="catalytic activity">
    <reaction evidence="13">
        <text>N-hexadecanoyl-L-phenylalanine + H2O = hexadecanoate + L-phenylalanine</text>
        <dbReference type="Rhea" id="RHEA:64124"/>
        <dbReference type="ChEBI" id="CHEBI:7896"/>
        <dbReference type="ChEBI" id="CHEBI:15377"/>
        <dbReference type="ChEBI" id="CHEBI:58095"/>
        <dbReference type="ChEBI" id="CHEBI:149699"/>
    </reaction>
    <physiologicalReaction direction="left-to-right" evidence="13">
        <dbReference type="Rhea" id="RHEA:64125"/>
    </physiologicalReaction>
</comment>
<keyword evidence="3" id="KW-0645">Protease</keyword>
<sequence length="471" mass="52850">MTKVLKSLCKLFLFAIILVIVLLGIAIFRAANLPKERLPVSCTSDDKDYISDKRGLSKRLSDALKFQTVNYKDHDYNREELAKFISYIKKEFPRIHNTSFVTKEVVNGLSLLYHVQGANDKLKPYMLAGHLDVVPVEEAYWDVPPFSGQIKDDHIWGRGAIDCKHVVMGILEAFEFLLEKGYRPQRSFYIAFGHDEESHGLDGAQQISALLRSRNITLEYILDEGTFVLESMIPGIEFPLAMVSVSEKGRLNLELTVHDTPGHSSFPKKETPIVILAKALAKLEGDVFPTQFGKGPEVAMLEEFAYCVPFPLKVVFSNIWLFKPLIPLFMTKPIVSALHRTTTAVTIVNAGSKINTIPNSATASVNFRVHPGQTISEVIDYVTKIVNDDRVKATVLSYADPHPVSPIDSFGYFNIKKSIKQIYNDSCVLPSLLIANTDTRWYVGLSESIYRFSLVPVKYEIGGLENLMLTV</sequence>
<dbReference type="PANTHER" id="PTHR45962:SF1">
    <property type="entry name" value="N-FATTY-ACYL-AMINO ACID SYNTHASE_HYDROLASE PM20D1"/>
    <property type="match status" value="1"/>
</dbReference>
<evidence type="ECO:0000256" key="24">
    <source>
        <dbReference type="ARBA" id="ARBA00049100"/>
    </source>
</evidence>
<comment type="catalytic activity">
    <reaction evidence="14">
        <text>N-(9Z-octadecenoyl)-L-methionine + H2O = (9Z)-octadecenoate + L-methionine</text>
        <dbReference type="Rhea" id="RHEA:64144"/>
        <dbReference type="ChEBI" id="CHEBI:15377"/>
        <dbReference type="ChEBI" id="CHEBI:30823"/>
        <dbReference type="ChEBI" id="CHEBI:57844"/>
        <dbReference type="ChEBI" id="CHEBI:149732"/>
    </reaction>
    <physiologicalReaction direction="left-to-right" evidence="14">
        <dbReference type="Rhea" id="RHEA:64145"/>
    </physiologicalReaction>
</comment>
<evidence type="ECO:0000256" key="12">
    <source>
        <dbReference type="ARBA" id="ARBA00047874"/>
    </source>
</evidence>
<comment type="catalytic activity">
    <reaction evidence="19">
        <text>N-(9Z-octadecenoyl)-L-glutamine + H2O = L-glutamine + (9Z)-octadecenoate</text>
        <dbReference type="Rhea" id="RHEA:51356"/>
        <dbReference type="ChEBI" id="CHEBI:15377"/>
        <dbReference type="ChEBI" id="CHEBI:30823"/>
        <dbReference type="ChEBI" id="CHEBI:58359"/>
        <dbReference type="ChEBI" id="CHEBI:134033"/>
    </reaction>
    <physiologicalReaction direction="left-to-right" evidence="19">
        <dbReference type="Rhea" id="RHEA:51357"/>
    </physiologicalReaction>
</comment>
<dbReference type="GO" id="GO:0006508">
    <property type="term" value="P:proteolysis"/>
    <property type="evidence" value="ECO:0007669"/>
    <property type="project" value="UniProtKB-KW"/>
</dbReference>
<evidence type="ECO:0000256" key="6">
    <source>
        <dbReference type="ARBA" id="ARBA00022833"/>
    </source>
</evidence>
<gene>
    <name evidence="27" type="primary">pm20d1</name>
    <name evidence="27" type="ORF">CDAR_238701</name>
</gene>
<evidence type="ECO:0000256" key="22">
    <source>
        <dbReference type="ARBA" id="ARBA00048840"/>
    </source>
</evidence>
<comment type="catalytic activity">
    <reaction evidence="12">
        <text>(5Z,8Z,11Z,14Z)-eicosatetraenoate + L-phenylalanine = N-(5Z,8Z,11Z,14Z-eicosatetraenoyl)-L-phenylalanine + H2O</text>
        <dbReference type="Rhea" id="RHEA:51312"/>
        <dbReference type="ChEBI" id="CHEBI:15377"/>
        <dbReference type="ChEBI" id="CHEBI:32395"/>
        <dbReference type="ChEBI" id="CHEBI:58095"/>
        <dbReference type="ChEBI" id="CHEBI:134022"/>
    </reaction>
    <physiologicalReaction direction="left-to-right" evidence="12">
        <dbReference type="Rhea" id="RHEA:51313"/>
    </physiologicalReaction>
    <physiologicalReaction direction="right-to-left" evidence="12">
        <dbReference type="Rhea" id="RHEA:51314"/>
    </physiologicalReaction>
</comment>
<comment type="catalytic activity">
    <reaction evidence="22">
        <text>an N-acyl-aromatic L-alpha-amino acid + H2O = an aromatic L-alpha-amino acid + a carboxylate</text>
        <dbReference type="Rhea" id="RHEA:54184"/>
        <dbReference type="ChEBI" id="CHEBI:15377"/>
        <dbReference type="ChEBI" id="CHEBI:29067"/>
        <dbReference type="ChEBI" id="CHEBI:84824"/>
        <dbReference type="ChEBI" id="CHEBI:138093"/>
        <dbReference type="EC" id="3.5.1.114"/>
    </reaction>
    <physiologicalReaction direction="left-to-right" evidence="22">
        <dbReference type="Rhea" id="RHEA:54185"/>
    </physiologicalReaction>
    <physiologicalReaction direction="right-to-left" evidence="22">
        <dbReference type="Rhea" id="RHEA:54186"/>
    </physiologicalReaction>
</comment>
<comment type="catalytic activity">
    <reaction evidence="18">
        <text>N-(9Z-octadecenoyl)-L-serine + H2O = L-serine + (9Z)-octadecenoate</text>
        <dbReference type="Rhea" id="RHEA:51352"/>
        <dbReference type="ChEBI" id="CHEBI:15377"/>
        <dbReference type="ChEBI" id="CHEBI:30823"/>
        <dbReference type="ChEBI" id="CHEBI:33384"/>
        <dbReference type="ChEBI" id="CHEBI:134031"/>
    </reaction>
    <physiologicalReaction direction="left-to-right" evidence="18">
        <dbReference type="Rhea" id="RHEA:51353"/>
    </physiologicalReaction>
</comment>
<proteinExistence type="inferred from homology"/>
<comment type="catalytic activity">
    <reaction evidence="8">
        <text>(9Z)-octadecenoate + glycine = N-(9Z-octadecenoyl)glycine + H2O</text>
        <dbReference type="Rhea" id="RHEA:51316"/>
        <dbReference type="ChEBI" id="CHEBI:15377"/>
        <dbReference type="ChEBI" id="CHEBI:30823"/>
        <dbReference type="ChEBI" id="CHEBI:57305"/>
        <dbReference type="ChEBI" id="CHEBI:133992"/>
    </reaction>
    <physiologicalReaction direction="right-to-left" evidence="8">
        <dbReference type="Rhea" id="RHEA:51318"/>
    </physiologicalReaction>
</comment>
<evidence type="ECO:0000256" key="5">
    <source>
        <dbReference type="ARBA" id="ARBA00022801"/>
    </source>
</evidence>
<comment type="catalytic activity">
    <reaction evidence="24">
        <text>N-(5Z,8Z,11Z,14Z-eicosatetraenoyl)-L-serine + H2O = (5Z,8Z,11Z,14Z)-eicosatetraenoate + L-serine</text>
        <dbReference type="Rhea" id="RHEA:64116"/>
        <dbReference type="ChEBI" id="CHEBI:15377"/>
        <dbReference type="ChEBI" id="CHEBI:32395"/>
        <dbReference type="ChEBI" id="CHEBI:33384"/>
        <dbReference type="ChEBI" id="CHEBI:149697"/>
    </reaction>
    <physiologicalReaction direction="left-to-right" evidence="24">
        <dbReference type="Rhea" id="RHEA:64117"/>
    </physiologicalReaction>
    <physiologicalReaction direction="right-to-left" evidence="24">
        <dbReference type="Rhea" id="RHEA:64118"/>
    </physiologicalReaction>
</comment>
<organism evidence="27 28">
    <name type="scientific">Caerostris darwini</name>
    <dbReference type="NCBI Taxonomy" id="1538125"/>
    <lineage>
        <taxon>Eukaryota</taxon>
        <taxon>Metazoa</taxon>
        <taxon>Ecdysozoa</taxon>
        <taxon>Arthropoda</taxon>
        <taxon>Chelicerata</taxon>
        <taxon>Arachnida</taxon>
        <taxon>Araneae</taxon>
        <taxon>Araneomorphae</taxon>
        <taxon>Entelegynae</taxon>
        <taxon>Araneoidea</taxon>
        <taxon>Araneidae</taxon>
        <taxon>Caerostris</taxon>
    </lineage>
</organism>
<comment type="catalytic activity">
    <reaction evidence="23">
        <text>L-phenylalanine + (9Z)-octadecenoate = N-(9Z-octadecenoyl)-L-phenylalanine + H2O</text>
        <dbReference type="Rhea" id="RHEA:51300"/>
        <dbReference type="ChEBI" id="CHEBI:15377"/>
        <dbReference type="ChEBI" id="CHEBI:30823"/>
        <dbReference type="ChEBI" id="CHEBI:58095"/>
        <dbReference type="ChEBI" id="CHEBI:134020"/>
    </reaction>
    <physiologicalReaction direction="left-to-right" evidence="23">
        <dbReference type="Rhea" id="RHEA:51301"/>
    </physiologicalReaction>
    <physiologicalReaction direction="right-to-left" evidence="23">
        <dbReference type="Rhea" id="RHEA:51302"/>
    </physiologicalReaction>
</comment>
<evidence type="ECO:0000256" key="16">
    <source>
        <dbReference type="ARBA" id="ARBA00048402"/>
    </source>
</evidence>
<dbReference type="FunFam" id="3.40.630.10:FF:000027">
    <property type="entry name" value="N-fatty-acyl-amino acid synthase/hydrolase PM20D1"/>
    <property type="match status" value="1"/>
</dbReference>
<dbReference type="Pfam" id="PF07687">
    <property type="entry name" value="M20_dimer"/>
    <property type="match status" value="1"/>
</dbReference>
<dbReference type="SUPFAM" id="SSF55031">
    <property type="entry name" value="Bacterial exopeptidase dimerisation domain"/>
    <property type="match status" value="1"/>
</dbReference>
<keyword evidence="4" id="KW-0479">Metal-binding</keyword>
<evidence type="ECO:0000256" key="23">
    <source>
        <dbReference type="ARBA" id="ARBA00048879"/>
    </source>
</evidence>
<evidence type="ECO:0000256" key="25">
    <source>
        <dbReference type="ARBA" id="ARBA00049457"/>
    </source>
</evidence>
<evidence type="ECO:0000256" key="15">
    <source>
        <dbReference type="ARBA" id="ARBA00048380"/>
    </source>
</evidence>
<evidence type="ECO:0000256" key="4">
    <source>
        <dbReference type="ARBA" id="ARBA00022723"/>
    </source>
</evidence>
<evidence type="ECO:0000256" key="17">
    <source>
        <dbReference type="ARBA" id="ARBA00048579"/>
    </source>
</evidence>
<comment type="catalytic activity">
    <reaction evidence="25">
        <text>N-(9Z-octadecenoyl)-L-lysine + H2O = L-lysine + (9Z)-octadecenoate</text>
        <dbReference type="Rhea" id="RHEA:64192"/>
        <dbReference type="ChEBI" id="CHEBI:15377"/>
        <dbReference type="ChEBI" id="CHEBI:30823"/>
        <dbReference type="ChEBI" id="CHEBI:32551"/>
        <dbReference type="ChEBI" id="CHEBI:149731"/>
    </reaction>
    <physiologicalReaction direction="left-to-right" evidence="25">
        <dbReference type="Rhea" id="RHEA:64193"/>
    </physiologicalReaction>
</comment>
<evidence type="ECO:0000256" key="20">
    <source>
        <dbReference type="ARBA" id="ARBA00048822"/>
    </source>
</evidence>
<evidence type="ECO:0000259" key="26">
    <source>
        <dbReference type="Pfam" id="PF07687"/>
    </source>
</evidence>
<dbReference type="GO" id="GO:0046872">
    <property type="term" value="F:metal ion binding"/>
    <property type="evidence" value="ECO:0007669"/>
    <property type="project" value="UniProtKB-KW"/>
</dbReference>
<dbReference type="EMBL" id="BPLQ01005403">
    <property type="protein sequence ID" value="GIY14715.1"/>
    <property type="molecule type" value="Genomic_DNA"/>
</dbReference>
<comment type="catalytic activity">
    <reaction evidence="17">
        <text>an N-acyl-L-amino acid + H2O = an L-alpha-amino acid + a carboxylate</text>
        <dbReference type="Rhea" id="RHEA:15565"/>
        <dbReference type="ChEBI" id="CHEBI:15377"/>
        <dbReference type="ChEBI" id="CHEBI:29067"/>
        <dbReference type="ChEBI" id="CHEBI:59869"/>
        <dbReference type="ChEBI" id="CHEBI:59874"/>
        <dbReference type="EC" id="3.5.1.14"/>
    </reaction>
    <physiologicalReaction direction="left-to-right" evidence="17">
        <dbReference type="Rhea" id="RHEA:15566"/>
    </physiologicalReaction>
    <physiologicalReaction direction="right-to-left" evidence="17">
        <dbReference type="Rhea" id="RHEA:15567"/>
    </physiologicalReaction>
</comment>
<evidence type="ECO:0000256" key="14">
    <source>
        <dbReference type="ARBA" id="ARBA00048145"/>
    </source>
</evidence>
<comment type="catalytic activity">
    <reaction evidence="10">
        <text>N-octadecanoyl-L-phenylalanine + H2O = octadecanoate + L-phenylalanine</text>
        <dbReference type="Rhea" id="RHEA:64128"/>
        <dbReference type="ChEBI" id="CHEBI:15377"/>
        <dbReference type="ChEBI" id="CHEBI:25629"/>
        <dbReference type="ChEBI" id="CHEBI:58095"/>
        <dbReference type="ChEBI" id="CHEBI:149700"/>
    </reaction>
    <physiologicalReaction direction="left-to-right" evidence="10">
        <dbReference type="Rhea" id="RHEA:64129"/>
    </physiologicalReaction>
</comment>